<dbReference type="InParanoid" id="A0A2I1DL38"/>
<dbReference type="RefSeq" id="WP_101537885.1">
    <property type="nucleotide sequence ID" value="NZ_MXAV01000034.1"/>
</dbReference>
<gene>
    <name evidence="2" type="ORF">B1757_08380</name>
</gene>
<proteinExistence type="predicted"/>
<dbReference type="EMBL" id="MXAV01000034">
    <property type="protein sequence ID" value="PKY10585.1"/>
    <property type="molecule type" value="Genomic_DNA"/>
</dbReference>
<dbReference type="OrthoDB" id="9889574at2"/>
<evidence type="ECO:0000313" key="2">
    <source>
        <dbReference type="EMBL" id="PKY10585.1"/>
    </source>
</evidence>
<dbReference type="PROSITE" id="PS51257">
    <property type="entry name" value="PROKAR_LIPOPROTEIN"/>
    <property type="match status" value="1"/>
</dbReference>
<evidence type="ECO:0000313" key="3">
    <source>
        <dbReference type="Proteomes" id="UP000234329"/>
    </source>
</evidence>
<keyword evidence="3" id="KW-1185">Reference proteome</keyword>
<dbReference type="Proteomes" id="UP000234329">
    <property type="component" value="Unassembled WGS sequence"/>
</dbReference>
<feature type="chain" id="PRO_5014165412" evidence="1">
    <location>
        <begin position="19"/>
        <end position="141"/>
    </location>
</feature>
<feature type="signal peptide" evidence="1">
    <location>
        <begin position="1"/>
        <end position="18"/>
    </location>
</feature>
<dbReference type="AlphaFoldDB" id="A0A2I1DL38"/>
<protein>
    <submittedName>
        <fullName evidence="2">Uncharacterized protein</fullName>
    </submittedName>
</protein>
<comment type="caution">
    <text evidence="2">The sequence shown here is derived from an EMBL/GenBank/DDBJ whole genome shotgun (WGS) entry which is preliminary data.</text>
</comment>
<sequence length="141" mass="15651">MRKFLKIMILAGMSTSIAACGLFNSSGPENVAMHFVHGMAKGDIQQVDKLVYWGPEIHNSAQPYALRLEEAKVNGYVMATYQRLQADGGLKEAKIVKNEHTLVNGVEHATIVIQLIPKKGAPRDTTLQMLRRDGKWFVSVD</sequence>
<name>A0A2I1DL38_9PROT</name>
<organism evidence="2 3">
    <name type="scientific">Acidithiobacillus marinus</name>
    <dbReference type="NCBI Taxonomy" id="187490"/>
    <lineage>
        <taxon>Bacteria</taxon>
        <taxon>Pseudomonadati</taxon>
        <taxon>Pseudomonadota</taxon>
        <taxon>Acidithiobacillia</taxon>
        <taxon>Acidithiobacillales</taxon>
        <taxon>Acidithiobacillaceae</taxon>
        <taxon>Acidithiobacillus</taxon>
    </lineage>
</organism>
<accession>A0A2I1DL38</accession>
<evidence type="ECO:0000256" key="1">
    <source>
        <dbReference type="SAM" id="SignalP"/>
    </source>
</evidence>
<dbReference type="Gene3D" id="3.10.450.50">
    <property type="match status" value="1"/>
</dbReference>
<keyword evidence="1" id="KW-0732">Signal</keyword>
<reference evidence="2 3" key="1">
    <citation type="submission" date="2017-03" db="EMBL/GenBank/DDBJ databases">
        <title>Draft genime sequence of the acidophilic sulfur-oxidizing bacterium Acidithiobacillus sp. SH, isolated from seawater.</title>
        <authorList>
            <person name="Sharmin S."/>
            <person name="Tokuhisa M."/>
            <person name="Kanao T."/>
            <person name="Kamimura K."/>
        </authorList>
    </citation>
    <scope>NUCLEOTIDE SEQUENCE [LARGE SCALE GENOMIC DNA]</scope>
    <source>
        <strain evidence="2 3">SH</strain>
    </source>
</reference>